<feature type="transmembrane region" description="Helical" evidence="5">
    <location>
        <begin position="47"/>
        <end position="66"/>
    </location>
</feature>
<comment type="subcellular location">
    <subcellularLocation>
        <location evidence="1">Membrane</location>
        <topology evidence="1">Multi-pass membrane protein</topology>
    </subcellularLocation>
</comment>
<dbReference type="Pfam" id="PF00335">
    <property type="entry name" value="Tetraspanin"/>
    <property type="match status" value="1"/>
</dbReference>
<dbReference type="GeneID" id="106123339"/>
<organism evidence="6">
    <name type="scientific">Papilio xuthus</name>
    <name type="common">Asian swallowtail butterfly</name>
    <dbReference type="NCBI Taxonomy" id="66420"/>
    <lineage>
        <taxon>Eukaryota</taxon>
        <taxon>Metazoa</taxon>
        <taxon>Ecdysozoa</taxon>
        <taxon>Arthropoda</taxon>
        <taxon>Hexapoda</taxon>
        <taxon>Insecta</taxon>
        <taxon>Pterygota</taxon>
        <taxon>Neoptera</taxon>
        <taxon>Endopterygota</taxon>
        <taxon>Lepidoptera</taxon>
        <taxon>Glossata</taxon>
        <taxon>Ditrysia</taxon>
        <taxon>Papilionoidea</taxon>
        <taxon>Papilionidae</taxon>
        <taxon>Papilioninae</taxon>
        <taxon>Papilio</taxon>
    </lineage>
</organism>
<feature type="transmembrane region" description="Helical" evidence="5">
    <location>
        <begin position="78"/>
        <end position="100"/>
    </location>
</feature>
<sequence length="268" mass="28652">MRSSGLVLFACAGLLLSGGAILGGSTAFTLLRMSYYFWTTDLGVELGSIVLFIAGAFLCLPSCWLATLAPYHSKSVSILATLMLLVTTSILLLSTGMSAITGLSKAVREPGALNASMLRAMAHESVDPAVRTAFSAMQIELRCCGVQSYADWYQHRRVLPPSCCGRLLNGKNGEQCTSPMHAGGCLRPALTEIRMFINSVCVLTSAIIIVMASTLFTAAYTLVSNALERKESRALKIAQPLRIACLHPTIPTPDMQQSIANVPIPPQI</sequence>
<gene>
    <name evidence="6" type="primary">LOC106123339</name>
</gene>
<dbReference type="SUPFAM" id="SSF48652">
    <property type="entry name" value="Tetraspanin"/>
    <property type="match status" value="1"/>
</dbReference>
<accession>A0AAJ7EF74</accession>
<dbReference type="Gene3D" id="1.10.1450.10">
    <property type="entry name" value="Tetraspanin"/>
    <property type="match status" value="1"/>
</dbReference>
<evidence type="ECO:0000256" key="4">
    <source>
        <dbReference type="ARBA" id="ARBA00023136"/>
    </source>
</evidence>
<name>A0AAJ7EF74_PAPXU</name>
<evidence type="ECO:0000256" key="3">
    <source>
        <dbReference type="ARBA" id="ARBA00022989"/>
    </source>
</evidence>
<feature type="transmembrane region" description="Helical" evidence="5">
    <location>
        <begin position="196"/>
        <end position="223"/>
    </location>
</feature>
<dbReference type="InterPro" id="IPR008952">
    <property type="entry name" value="Tetraspanin_EC2_sf"/>
</dbReference>
<evidence type="ECO:0000313" key="6">
    <source>
        <dbReference type="RefSeq" id="XP_013175051.1"/>
    </source>
</evidence>
<dbReference type="GO" id="GO:0016020">
    <property type="term" value="C:membrane"/>
    <property type="evidence" value="ECO:0007669"/>
    <property type="project" value="UniProtKB-SubCell"/>
</dbReference>
<dbReference type="CDD" id="cd03127">
    <property type="entry name" value="tetraspanin_LEL"/>
    <property type="match status" value="1"/>
</dbReference>
<keyword evidence="2 5" id="KW-0812">Transmembrane</keyword>
<evidence type="ECO:0000256" key="2">
    <source>
        <dbReference type="ARBA" id="ARBA00022692"/>
    </source>
</evidence>
<dbReference type="RefSeq" id="XP_013175051.1">
    <property type="nucleotide sequence ID" value="XM_013319597.1"/>
</dbReference>
<dbReference type="Proteomes" id="UP000694872">
    <property type="component" value="Unplaced"/>
</dbReference>
<reference evidence="6" key="1">
    <citation type="submission" date="2025-08" db="UniProtKB">
        <authorList>
            <consortium name="RefSeq"/>
        </authorList>
    </citation>
    <scope>IDENTIFICATION</scope>
</reference>
<keyword evidence="4 5" id="KW-0472">Membrane</keyword>
<proteinExistence type="predicted"/>
<evidence type="ECO:0000256" key="5">
    <source>
        <dbReference type="SAM" id="Phobius"/>
    </source>
</evidence>
<protein>
    <submittedName>
        <fullName evidence="6">Tetraspanin-9-like</fullName>
    </submittedName>
</protein>
<dbReference type="InterPro" id="IPR018499">
    <property type="entry name" value="Tetraspanin/Peripherin"/>
</dbReference>
<dbReference type="KEGG" id="pxu:106123339"/>
<dbReference type="AlphaFoldDB" id="A0AAJ7EF74"/>
<evidence type="ECO:0000256" key="1">
    <source>
        <dbReference type="ARBA" id="ARBA00004141"/>
    </source>
</evidence>
<keyword evidence="3 5" id="KW-1133">Transmembrane helix</keyword>